<evidence type="ECO:0000256" key="1">
    <source>
        <dbReference type="SAM" id="MobiDB-lite"/>
    </source>
</evidence>
<protein>
    <submittedName>
        <fullName evidence="2">Uncharacterized protein</fullName>
    </submittedName>
</protein>
<dbReference type="Proteomes" id="UP001152795">
    <property type="component" value="Unassembled WGS sequence"/>
</dbReference>
<reference evidence="2" key="1">
    <citation type="submission" date="2020-04" db="EMBL/GenBank/DDBJ databases">
        <authorList>
            <person name="Alioto T."/>
            <person name="Alioto T."/>
            <person name="Gomez Garrido J."/>
        </authorList>
    </citation>
    <scope>NUCLEOTIDE SEQUENCE</scope>
    <source>
        <strain evidence="2">A484AB</strain>
    </source>
</reference>
<dbReference type="AlphaFoldDB" id="A0A6S7KT00"/>
<feature type="region of interest" description="Disordered" evidence="1">
    <location>
        <begin position="266"/>
        <end position="292"/>
    </location>
</feature>
<accession>A0A6S7KT00</accession>
<name>A0A6S7KT00_PARCT</name>
<keyword evidence="3" id="KW-1185">Reference proteome</keyword>
<evidence type="ECO:0000313" key="3">
    <source>
        <dbReference type="Proteomes" id="UP001152795"/>
    </source>
</evidence>
<evidence type="ECO:0000313" key="2">
    <source>
        <dbReference type="EMBL" id="CAB4045290.1"/>
    </source>
</evidence>
<gene>
    <name evidence="2" type="ORF">PACLA_8A002943</name>
</gene>
<organism evidence="2 3">
    <name type="scientific">Paramuricea clavata</name>
    <name type="common">Red gorgonian</name>
    <name type="synonym">Violescent sea-whip</name>
    <dbReference type="NCBI Taxonomy" id="317549"/>
    <lineage>
        <taxon>Eukaryota</taxon>
        <taxon>Metazoa</taxon>
        <taxon>Cnidaria</taxon>
        <taxon>Anthozoa</taxon>
        <taxon>Octocorallia</taxon>
        <taxon>Malacalcyonacea</taxon>
        <taxon>Plexauridae</taxon>
        <taxon>Paramuricea</taxon>
    </lineage>
</organism>
<dbReference type="EMBL" id="CACRXK020038591">
    <property type="protein sequence ID" value="CAB4045290.1"/>
    <property type="molecule type" value="Genomic_DNA"/>
</dbReference>
<feature type="compositionally biased region" description="Basic and acidic residues" evidence="1">
    <location>
        <begin position="278"/>
        <end position="288"/>
    </location>
</feature>
<proteinExistence type="predicted"/>
<sequence length="402" mass="44134">MPASAKKKPNQEKLLFIRFDILVERCKALISTANDSLESYKPEGATSMFDKISSVSNDLTEAFSSWLLHATDLEDERVFSAKSVYNEIAKSTDDVLVRLRAIAPVSSPPAAASPSKPSSSSPRLRKIDFRPLDKSATKNWFEDLEIVFKAMGVIEENLRYASLLRLIDTQTSNLLSSISREQPSDAYSKAKKTLIAQIEVLFEDLSLDDVRKFTVLRHAPPAVRLQLAGSDFDTKNFTDLVREADHLTQRARQDALVVGAIHGRGRGNFSNSGKKQGKPIEESKESHRAPPVSENGILQQQFSLANPWPPAISPRPFSSTVGSFSQNSSSKRSQPFQVGNFMVDSGSPVTIVPVLPEEKHLPSQDSGLVSASGAPILMYGSVPVSIPINKKIYNFTASKCDV</sequence>
<feature type="non-terminal residue" evidence="2">
    <location>
        <position position="402"/>
    </location>
</feature>
<comment type="caution">
    <text evidence="2">The sequence shown here is derived from an EMBL/GenBank/DDBJ whole genome shotgun (WGS) entry which is preliminary data.</text>
</comment>